<dbReference type="InterPro" id="IPR027417">
    <property type="entry name" value="P-loop_NTPase"/>
</dbReference>
<dbReference type="PANTHER" id="PTHR10229">
    <property type="entry name" value="GTP-BINDING PROTEIN HFLX"/>
    <property type="match status" value="1"/>
</dbReference>
<dbReference type="Gene3D" id="3.40.50.300">
    <property type="entry name" value="P-loop containing nucleotide triphosphate hydrolases"/>
    <property type="match status" value="1"/>
</dbReference>
<comment type="cofactor">
    <cofactor evidence="2">
        <name>Mg(2+)</name>
        <dbReference type="ChEBI" id="CHEBI:18420"/>
    </cofactor>
</comment>
<gene>
    <name evidence="4" type="ORF">X975_11840</name>
</gene>
<accession>A0A087T470</accession>
<dbReference type="Gene3D" id="3.40.50.11060">
    <property type="entry name" value="GTPase HflX, N-terminal domain"/>
    <property type="match status" value="1"/>
</dbReference>
<keyword evidence="5" id="KW-1185">Reference proteome</keyword>
<proteinExistence type="predicted"/>
<dbReference type="Proteomes" id="UP000054359">
    <property type="component" value="Unassembled WGS sequence"/>
</dbReference>
<feature type="binding site" evidence="2">
    <location>
        <position position="151"/>
    </location>
    <ligand>
        <name>Mg(2+)</name>
        <dbReference type="ChEBI" id="CHEBI:18420"/>
    </ligand>
</feature>
<feature type="binding site" evidence="1">
    <location>
        <begin position="240"/>
        <end position="243"/>
    </location>
    <ligand>
        <name>GTP</name>
        <dbReference type="ChEBI" id="CHEBI:37565"/>
    </ligand>
</feature>
<evidence type="ECO:0000259" key="3">
    <source>
        <dbReference type="PROSITE" id="PS51705"/>
    </source>
</evidence>
<keyword evidence="2" id="KW-0479">Metal-binding</keyword>
<feature type="binding site" evidence="1">
    <location>
        <begin position="149"/>
        <end position="153"/>
    </location>
    <ligand>
        <name>GTP</name>
        <dbReference type="ChEBI" id="CHEBI:37565"/>
    </ligand>
</feature>
<evidence type="ECO:0000313" key="5">
    <source>
        <dbReference type="Proteomes" id="UP000054359"/>
    </source>
</evidence>
<feature type="non-terminal residue" evidence="4">
    <location>
        <position position="351"/>
    </location>
</feature>
<sequence length="351" mass="39829">MTALQNSELEKYFQMQVFDRYQIILQIFHDHAHTREAKLQLALAEIPYLRVKLSGYSFTRNTSYFSGIEHVGGDGETYMEMRRRLLHEREIKLKKALEKVKNQRDLLRRSDRRNSLPVVAVVGYTNCGKTTLIKSLTNDERLLPEDKLFATLDVTLHAGMLPSNQKVLYIDTVGFISDVPTALIQSFRSTLEEITLADIVVHVRDISHPDAEAQKETVLKTLTELDLPSKLLDSVVEVQNKVDLVERFDTVDSNALLVSALNGTGLPDLLEILEQKLFENTGHSVILLRVPNGGDEYSWLLKEAAIRDVMADTKDANYLILEVVISSTNLSRFQHTFGDLTVNPETLFKDN</sequence>
<dbReference type="InterPro" id="IPR032305">
    <property type="entry name" value="GTP-bd_M"/>
</dbReference>
<dbReference type="OrthoDB" id="10268034at2759"/>
<evidence type="ECO:0000256" key="2">
    <source>
        <dbReference type="PIRSR" id="PIRSR006809-2"/>
    </source>
</evidence>
<dbReference type="InterPro" id="IPR030394">
    <property type="entry name" value="G_HFLX_dom"/>
</dbReference>
<dbReference type="PROSITE" id="PS51705">
    <property type="entry name" value="G_HFLX"/>
    <property type="match status" value="1"/>
</dbReference>
<keyword evidence="1" id="KW-0342">GTP-binding</keyword>
<evidence type="ECO:0000313" key="4">
    <source>
        <dbReference type="EMBL" id="KFM59909.1"/>
    </source>
</evidence>
<organism evidence="4 5">
    <name type="scientific">Stegodyphus mimosarum</name>
    <name type="common">African social velvet spider</name>
    <dbReference type="NCBI Taxonomy" id="407821"/>
    <lineage>
        <taxon>Eukaryota</taxon>
        <taxon>Metazoa</taxon>
        <taxon>Ecdysozoa</taxon>
        <taxon>Arthropoda</taxon>
        <taxon>Chelicerata</taxon>
        <taxon>Arachnida</taxon>
        <taxon>Araneae</taxon>
        <taxon>Araneomorphae</taxon>
        <taxon>Entelegynae</taxon>
        <taxon>Eresoidea</taxon>
        <taxon>Eresidae</taxon>
        <taxon>Stegodyphus</taxon>
    </lineage>
</organism>
<evidence type="ECO:0000256" key="1">
    <source>
        <dbReference type="PIRSR" id="PIRSR006809-1"/>
    </source>
</evidence>
<dbReference type="AlphaFoldDB" id="A0A087T470"/>
<dbReference type="InterPro" id="IPR006073">
    <property type="entry name" value="GTP-bd"/>
</dbReference>
<feature type="binding site" evidence="1">
    <location>
        <begin position="259"/>
        <end position="261"/>
    </location>
    <ligand>
        <name>GTP</name>
        <dbReference type="ChEBI" id="CHEBI:37565"/>
    </ligand>
</feature>
<reference evidence="4 5" key="1">
    <citation type="submission" date="2013-11" db="EMBL/GenBank/DDBJ databases">
        <title>Genome sequencing of Stegodyphus mimosarum.</title>
        <authorList>
            <person name="Bechsgaard J."/>
        </authorList>
    </citation>
    <scope>NUCLEOTIDE SEQUENCE [LARGE SCALE GENOMIC DNA]</scope>
</reference>
<dbReference type="GO" id="GO:0046872">
    <property type="term" value="F:metal ion binding"/>
    <property type="evidence" value="ECO:0007669"/>
    <property type="project" value="UniProtKB-KW"/>
</dbReference>
<dbReference type="SUPFAM" id="SSF52540">
    <property type="entry name" value="P-loop containing nucleoside triphosphate hydrolases"/>
    <property type="match status" value="1"/>
</dbReference>
<keyword evidence="2" id="KW-0460">Magnesium</keyword>
<dbReference type="NCBIfam" id="TIGR03156">
    <property type="entry name" value="GTP_HflX"/>
    <property type="match status" value="1"/>
</dbReference>
<dbReference type="Pfam" id="PF01926">
    <property type="entry name" value="MMR_HSR1"/>
    <property type="match status" value="1"/>
</dbReference>
<dbReference type="FunFam" id="3.40.50.300:FF:000886">
    <property type="entry name" value="Putative GTP-binding protein 6"/>
    <property type="match status" value="1"/>
</dbReference>
<dbReference type="InterPro" id="IPR042108">
    <property type="entry name" value="GTPase_HflX_N_sf"/>
</dbReference>
<dbReference type="GO" id="GO:0005737">
    <property type="term" value="C:cytoplasm"/>
    <property type="evidence" value="ECO:0007669"/>
    <property type="project" value="TreeGrafter"/>
</dbReference>
<feature type="binding site" evidence="1">
    <location>
        <begin position="171"/>
        <end position="174"/>
    </location>
    <ligand>
        <name>GTP</name>
        <dbReference type="ChEBI" id="CHEBI:37565"/>
    </ligand>
</feature>
<feature type="binding site" evidence="2">
    <location>
        <position position="130"/>
    </location>
    <ligand>
        <name>Mg(2+)</name>
        <dbReference type="ChEBI" id="CHEBI:18420"/>
    </ligand>
</feature>
<name>A0A087T470_STEMI</name>
<feature type="domain" description="Hflx-type G" evidence="3">
    <location>
        <begin position="117"/>
        <end position="281"/>
    </location>
</feature>
<dbReference type="GO" id="GO:0005525">
    <property type="term" value="F:GTP binding"/>
    <property type="evidence" value="ECO:0007669"/>
    <property type="project" value="UniProtKB-KW"/>
</dbReference>
<keyword evidence="1" id="KW-0547">Nucleotide-binding</keyword>
<dbReference type="InterPro" id="IPR016496">
    <property type="entry name" value="GTPase_HflX"/>
</dbReference>
<dbReference type="PANTHER" id="PTHR10229:SF0">
    <property type="entry name" value="GTP-BINDING PROTEIN 6-RELATED"/>
    <property type="match status" value="1"/>
</dbReference>
<protein>
    <submittedName>
        <fullName evidence="4">Putative GTP-binding protein 6</fullName>
    </submittedName>
</protein>
<dbReference type="GO" id="GO:0043022">
    <property type="term" value="F:ribosome binding"/>
    <property type="evidence" value="ECO:0007669"/>
    <property type="project" value="TreeGrafter"/>
</dbReference>
<dbReference type="OMA" id="WRQLRIN"/>
<dbReference type="STRING" id="407821.A0A087T470"/>
<dbReference type="EMBL" id="KK113338">
    <property type="protein sequence ID" value="KFM59909.1"/>
    <property type="molecule type" value="Genomic_DNA"/>
</dbReference>
<dbReference type="CDD" id="cd01878">
    <property type="entry name" value="HflX"/>
    <property type="match status" value="1"/>
</dbReference>
<dbReference type="Pfam" id="PF16360">
    <property type="entry name" value="GTP-bdg_M"/>
    <property type="match status" value="1"/>
</dbReference>
<feature type="binding site" evidence="1">
    <location>
        <begin position="123"/>
        <end position="130"/>
    </location>
    <ligand>
        <name>GTP</name>
        <dbReference type="ChEBI" id="CHEBI:37565"/>
    </ligand>
</feature>
<dbReference type="PIRSF" id="PIRSF006809">
    <property type="entry name" value="GTP-binding_hflX_prd"/>
    <property type="match status" value="1"/>
</dbReference>